<organism evidence="2 3">
    <name type="scientific">Candidatus Kerfeldbacteria bacterium CG08_land_8_20_14_0_20_42_7</name>
    <dbReference type="NCBI Taxonomy" id="2014245"/>
    <lineage>
        <taxon>Bacteria</taxon>
        <taxon>Candidatus Kerfeldiibacteriota</taxon>
    </lineage>
</organism>
<comment type="caution">
    <text evidence="2">The sequence shown here is derived from an EMBL/GenBank/DDBJ whole genome shotgun (WGS) entry which is preliminary data.</text>
</comment>
<protein>
    <submittedName>
        <fullName evidence="2">Uncharacterized protein</fullName>
    </submittedName>
</protein>
<gene>
    <name evidence="2" type="ORF">COT25_02270</name>
</gene>
<keyword evidence="1" id="KW-1133">Transmembrane helix</keyword>
<name>A0A2H0YT27_9BACT</name>
<feature type="non-terminal residue" evidence="2">
    <location>
        <position position="96"/>
    </location>
</feature>
<evidence type="ECO:0000313" key="3">
    <source>
        <dbReference type="Proteomes" id="UP000228711"/>
    </source>
</evidence>
<accession>A0A2H0YT27</accession>
<dbReference type="AlphaFoldDB" id="A0A2H0YT27"/>
<evidence type="ECO:0000313" key="2">
    <source>
        <dbReference type="EMBL" id="PIS41586.1"/>
    </source>
</evidence>
<keyword evidence="1" id="KW-0472">Membrane</keyword>
<proteinExistence type="predicted"/>
<dbReference type="EMBL" id="PEXV01000077">
    <property type="protein sequence ID" value="PIS41586.1"/>
    <property type="molecule type" value="Genomic_DNA"/>
</dbReference>
<keyword evidence="1" id="KW-0812">Transmembrane</keyword>
<evidence type="ECO:0000256" key="1">
    <source>
        <dbReference type="SAM" id="Phobius"/>
    </source>
</evidence>
<feature type="transmembrane region" description="Helical" evidence="1">
    <location>
        <begin position="20"/>
        <end position="39"/>
    </location>
</feature>
<sequence>MNIPFLKKNDLYGFVDKNFTYLVVVIVVAIVFLFTYFLIVPTWKEIRDVNVLELQQKQDRLTEMQQLSSELKTMRDKYTQVNYNDIQRIETILPKG</sequence>
<dbReference type="Proteomes" id="UP000228711">
    <property type="component" value="Unassembled WGS sequence"/>
</dbReference>
<reference evidence="3" key="1">
    <citation type="submission" date="2017-09" db="EMBL/GenBank/DDBJ databases">
        <title>Depth-based differentiation of microbial function through sediment-hosted aquifers and enrichment of novel symbionts in the deep terrestrial subsurface.</title>
        <authorList>
            <person name="Probst A.J."/>
            <person name="Ladd B."/>
            <person name="Jarett J.K."/>
            <person name="Geller-Mcgrath D.E."/>
            <person name="Sieber C.M.K."/>
            <person name="Emerson J.B."/>
            <person name="Anantharaman K."/>
            <person name="Thomas B.C."/>
            <person name="Malmstrom R."/>
            <person name="Stieglmeier M."/>
            <person name="Klingl A."/>
            <person name="Woyke T."/>
            <person name="Ryan C.M."/>
            <person name="Banfield J.F."/>
        </authorList>
    </citation>
    <scope>NUCLEOTIDE SEQUENCE [LARGE SCALE GENOMIC DNA]</scope>
</reference>